<feature type="transmembrane region" description="Helical" evidence="1">
    <location>
        <begin position="265"/>
        <end position="283"/>
    </location>
</feature>
<keyword evidence="1" id="KW-1133">Transmembrane helix</keyword>
<gene>
    <name evidence="2" type="ORF">UR61_C0002G0010</name>
</gene>
<dbReference type="EMBL" id="LBPV01000002">
    <property type="protein sequence ID" value="KKP66228.1"/>
    <property type="molecule type" value="Genomic_DNA"/>
</dbReference>
<name>A0A0G0B9Y2_9BACT</name>
<protein>
    <recommendedName>
        <fullName evidence="4">DUF3324 domain-containing protein</fullName>
    </recommendedName>
</protein>
<evidence type="ECO:0008006" key="4">
    <source>
        <dbReference type="Google" id="ProtNLM"/>
    </source>
</evidence>
<dbReference type="Proteomes" id="UP000033866">
    <property type="component" value="Unassembled WGS sequence"/>
</dbReference>
<keyword evidence="1" id="KW-0812">Transmembrane</keyword>
<organism evidence="2 3">
    <name type="scientific">candidate division WS6 bacterium GW2011_GWE1_34_7</name>
    <dbReference type="NCBI Taxonomy" id="1619093"/>
    <lineage>
        <taxon>Bacteria</taxon>
        <taxon>Candidatus Dojkabacteria</taxon>
    </lineage>
</organism>
<evidence type="ECO:0000313" key="2">
    <source>
        <dbReference type="EMBL" id="KKP66228.1"/>
    </source>
</evidence>
<reference evidence="2 3" key="1">
    <citation type="journal article" date="2015" name="Nature">
        <title>rRNA introns, odd ribosomes, and small enigmatic genomes across a large radiation of phyla.</title>
        <authorList>
            <person name="Brown C.T."/>
            <person name="Hug L.A."/>
            <person name="Thomas B.C."/>
            <person name="Sharon I."/>
            <person name="Castelle C.J."/>
            <person name="Singh A."/>
            <person name="Wilkins M.J."/>
            <person name="Williams K.H."/>
            <person name="Banfield J.F."/>
        </authorList>
    </citation>
    <scope>NUCLEOTIDE SEQUENCE [LARGE SCALE GENOMIC DNA]</scope>
</reference>
<comment type="caution">
    <text evidence="2">The sequence shown here is derived from an EMBL/GenBank/DDBJ whole genome shotgun (WGS) entry which is preliminary data.</text>
</comment>
<accession>A0A0G0B9Y2</accession>
<keyword evidence="1" id="KW-0472">Membrane</keyword>
<evidence type="ECO:0000313" key="3">
    <source>
        <dbReference type="Proteomes" id="UP000033866"/>
    </source>
</evidence>
<dbReference type="AlphaFoldDB" id="A0A0G0B9Y2"/>
<sequence length="300" mass="34388">MKFLKILVTLTLIYTVSGITLLYASSIDPAIERVTLSQGGRQYGNVIFTNTEDKDIEVLLTPYTYNPKTDEITEDKRNIFLKVDTDSIRVKAKASFNIKYEIYPLTNLANGTYYNILAMTPIIDTKNVEINQSISQLVILDIVDPNDQVRGVTTTKYSTVIEVVKKGIPFITPTILSYKIKNNSNYLLIPQGRLDVFNEKNSYKPTYVYINEEKEKIYPGETLENEIKINQWYVEDIFIKRYLMGQIFNGVDNNPQDVEFEMNNYLIELGVLLVITVMGILLSKSIKEDLNKKKSTLKKS</sequence>
<proteinExistence type="predicted"/>
<evidence type="ECO:0000256" key="1">
    <source>
        <dbReference type="SAM" id="Phobius"/>
    </source>
</evidence>